<sequence length="47" mass="5590">MNSNPVIHLDPTKTNQGLYKQALIYFYPPRKVMQETLFHQCNHCLKK</sequence>
<dbReference type="EMBL" id="ABWZ01000016">
    <property type="protein sequence ID" value="EEB26535.1"/>
    <property type="molecule type" value="Genomic_DNA"/>
</dbReference>
<organism evidence="1 2">
    <name type="scientific">Phocaeicola dorei DSM 17855</name>
    <dbReference type="NCBI Taxonomy" id="483217"/>
    <lineage>
        <taxon>Bacteria</taxon>
        <taxon>Pseudomonadati</taxon>
        <taxon>Bacteroidota</taxon>
        <taxon>Bacteroidia</taxon>
        <taxon>Bacteroidales</taxon>
        <taxon>Bacteroidaceae</taxon>
        <taxon>Phocaeicola</taxon>
    </lineage>
</organism>
<dbReference type="Proteomes" id="UP000004849">
    <property type="component" value="Unassembled WGS sequence"/>
</dbReference>
<reference evidence="1 2" key="2">
    <citation type="submission" date="2008-10" db="EMBL/GenBank/DDBJ databases">
        <authorList>
            <person name="Fulton L."/>
            <person name="Clifton S."/>
            <person name="Fulton B."/>
            <person name="Xu J."/>
            <person name="Minx P."/>
            <person name="Pepin K.H."/>
            <person name="Johnson M."/>
            <person name="Thiruvilangam P."/>
            <person name="Bhonagiri V."/>
            <person name="Nash W.E."/>
            <person name="Mardis E.R."/>
            <person name="Wilson R.K."/>
        </authorList>
    </citation>
    <scope>NUCLEOTIDE SEQUENCE [LARGE SCALE GENOMIC DNA]</scope>
    <source>
        <strain evidence="1 2">DSM 17855</strain>
    </source>
</reference>
<protein>
    <submittedName>
        <fullName evidence="1">Uncharacterized protein</fullName>
    </submittedName>
</protein>
<reference evidence="1 2" key="1">
    <citation type="submission" date="2008-10" db="EMBL/GenBank/DDBJ databases">
        <title>Draft genome sequence of Bacteroides dorei (DSM 17855).</title>
        <authorList>
            <person name="Sudarsanam P."/>
            <person name="Ley R."/>
            <person name="Guruge J."/>
            <person name="Turnbaugh P.J."/>
            <person name="Mahowald M."/>
            <person name="Liep D."/>
            <person name="Gordon J."/>
        </authorList>
    </citation>
    <scope>NUCLEOTIDE SEQUENCE [LARGE SCALE GENOMIC DNA]</scope>
    <source>
        <strain evidence="1 2">DSM 17855</strain>
    </source>
</reference>
<accession>B6VUM0</accession>
<evidence type="ECO:0000313" key="2">
    <source>
        <dbReference type="Proteomes" id="UP000004849"/>
    </source>
</evidence>
<gene>
    <name evidence="1" type="ORF">BACDOR_00975</name>
</gene>
<name>B6VUM0_9BACT</name>
<proteinExistence type="predicted"/>
<evidence type="ECO:0000313" key="1">
    <source>
        <dbReference type="EMBL" id="EEB26535.1"/>
    </source>
</evidence>
<dbReference type="AlphaFoldDB" id="B6VUM0"/>
<dbReference type="HOGENOM" id="CLU_3164573_0_0_10"/>